<dbReference type="OrthoDB" id="48753at2759"/>
<feature type="compositionally biased region" description="Acidic residues" evidence="1">
    <location>
        <begin position="357"/>
        <end position="369"/>
    </location>
</feature>
<feature type="compositionally biased region" description="Basic and acidic residues" evidence="1">
    <location>
        <begin position="152"/>
        <end position="166"/>
    </location>
</feature>
<evidence type="ECO:0008006" key="4">
    <source>
        <dbReference type="Google" id="ProtNLM"/>
    </source>
</evidence>
<feature type="compositionally biased region" description="Basic residues" evidence="1">
    <location>
        <begin position="96"/>
        <end position="119"/>
    </location>
</feature>
<proteinExistence type="predicted"/>
<reference evidence="2 3" key="1">
    <citation type="submission" date="2016-09" db="EMBL/GenBank/DDBJ databases">
        <title>Extensive genetic diversity and differential bi-allelic expression allows diatom success in the polar Southern Ocean.</title>
        <authorList>
            <consortium name="DOE Joint Genome Institute"/>
            <person name="Mock T."/>
            <person name="Otillar R.P."/>
            <person name="Strauss J."/>
            <person name="Dupont C."/>
            <person name="Frickenhaus S."/>
            <person name="Maumus F."/>
            <person name="Mcmullan M."/>
            <person name="Sanges R."/>
            <person name="Schmutz J."/>
            <person name="Toseland A."/>
            <person name="Valas R."/>
            <person name="Veluchamy A."/>
            <person name="Ward B.J."/>
            <person name="Allen A."/>
            <person name="Barry K."/>
            <person name="Falciatore A."/>
            <person name="Ferrante M."/>
            <person name="Fortunato A.E."/>
            <person name="Gloeckner G."/>
            <person name="Gruber A."/>
            <person name="Hipkin R."/>
            <person name="Janech M."/>
            <person name="Kroth P."/>
            <person name="Leese F."/>
            <person name="Lindquist E."/>
            <person name="Lyon B.R."/>
            <person name="Martin J."/>
            <person name="Mayer C."/>
            <person name="Parker M."/>
            <person name="Quesneville H."/>
            <person name="Raymond J."/>
            <person name="Uhlig C."/>
            <person name="Valentin K.U."/>
            <person name="Worden A.Z."/>
            <person name="Armbrust E.V."/>
            <person name="Bowler C."/>
            <person name="Green B."/>
            <person name="Moulton V."/>
            <person name="Van Oosterhout C."/>
            <person name="Grigoriev I."/>
        </authorList>
    </citation>
    <scope>NUCLEOTIDE SEQUENCE [LARGE SCALE GENOMIC DNA]</scope>
    <source>
        <strain evidence="2 3">CCMP1102</strain>
    </source>
</reference>
<feature type="compositionally biased region" description="Basic and acidic residues" evidence="1">
    <location>
        <begin position="392"/>
        <end position="402"/>
    </location>
</feature>
<feature type="region of interest" description="Disordered" evidence="1">
    <location>
        <begin position="1"/>
        <end position="448"/>
    </location>
</feature>
<dbReference type="EMBL" id="KV784353">
    <property type="protein sequence ID" value="OEU21985.1"/>
    <property type="molecule type" value="Genomic_DNA"/>
</dbReference>
<sequence length="612" mass="67706">MLYTSNKSVSSNNTAPTMSSPTNYSSKTRKGLIGSDHSEADGTDDLSIGSTSDHQSTTGSIKPIKRKKSTSKPVKSKSSTANNNKNSSNNDDGGSPRRRSTSSRGRKKNPQEKSKRRSSKIVVATDSSVHDDGDDDNDPNDDNNTSGGYNLNDEKTDDDGGRRSELGRSVFKSGRKLFDKAVRAVSPGRLSRSQRSKSPDGLSKVTSGMRSNSIRDRSKSPGRTKSRRKRSKSPGALKKRSESPGRHKNRAQGSERQKKRPQRRPSAVIDDDDDGKNMLGAMLDKDAESQPRRRTSRSIASEPVRKPQRQKSNEGLPQRKQRSVKIRPSGDGGGKTRRPTKSKSADAHTILGATNELSEDSSDDEDEEVSLASSSQGRDEMPSKPRRTSPPYKEEKTAKERSYSNMGDELARHKVRRNKSNPNPSTSPSPSQDLTVEEGDEGGGKPRVARRAESMMLHREAGRRNKQSSLMDLVQYKEEEIHSTSYFASNHVLINRERMKRGLKPLSRNIAMDDLARKSAQAMAASKGLNPLQTTYVGNVLRGESIRTIHRSTMLQKQGRERYNLLNPFFEDFGVGTCKGDDGMLYMCQLFSERLQLALTDTASEQNETKPS</sequence>
<dbReference type="Gene3D" id="3.40.33.10">
    <property type="entry name" value="CAP"/>
    <property type="match status" value="1"/>
</dbReference>
<dbReference type="KEGG" id="fcy:FRACYDRAFT_258872"/>
<name>A0A1E7FV37_9STRA</name>
<accession>A0A1E7FV37</accession>
<evidence type="ECO:0000313" key="3">
    <source>
        <dbReference type="Proteomes" id="UP000095751"/>
    </source>
</evidence>
<evidence type="ECO:0000256" key="1">
    <source>
        <dbReference type="SAM" id="MobiDB-lite"/>
    </source>
</evidence>
<feature type="compositionally biased region" description="Acidic residues" evidence="1">
    <location>
        <begin position="132"/>
        <end position="141"/>
    </location>
</feature>
<feature type="compositionally biased region" description="Polar residues" evidence="1">
    <location>
        <begin position="48"/>
        <end position="60"/>
    </location>
</feature>
<gene>
    <name evidence="2" type="ORF">FRACYDRAFT_258872</name>
</gene>
<feature type="compositionally biased region" description="Polar residues" evidence="1">
    <location>
        <begin position="1"/>
        <end position="26"/>
    </location>
</feature>
<feature type="compositionally biased region" description="Low complexity" evidence="1">
    <location>
        <begin position="420"/>
        <end position="431"/>
    </location>
</feature>
<organism evidence="2 3">
    <name type="scientific">Fragilariopsis cylindrus CCMP1102</name>
    <dbReference type="NCBI Taxonomy" id="635003"/>
    <lineage>
        <taxon>Eukaryota</taxon>
        <taxon>Sar</taxon>
        <taxon>Stramenopiles</taxon>
        <taxon>Ochrophyta</taxon>
        <taxon>Bacillariophyta</taxon>
        <taxon>Bacillariophyceae</taxon>
        <taxon>Bacillariophycidae</taxon>
        <taxon>Bacillariales</taxon>
        <taxon>Bacillariaceae</taxon>
        <taxon>Fragilariopsis</taxon>
    </lineage>
</organism>
<protein>
    <recommendedName>
        <fullName evidence="4">SCP domain-containing protein</fullName>
    </recommendedName>
</protein>
<keyword evidence="3" id="KW-1185">Reference proteome</keyword>
<dbReference type="AlphaFoldDB" id="A0A1E7FV37"/>
<evidence type="ECO:0000313" key="2">
    <source>
        <dbReference type="EMBL" id="OEU21985.1"/>
    </source>
</evidence>
<feature type="compositionally biased region" description="Basic residues" evidence="1">
    <location>
        <begin position="220"/>
        <end position="232"/>
    </location>
</feature>
<feature type="compositionally biased region" description="Low complexity" evidence="1">
    <location>
        <begin position="71"/>
        <end position="90"/>
    </location>
</feature>
<dbReference type="InterPro" id="IPR035940">
    <property type="entry name" value="CAP_sf"/>
</dbReference>
<dbReference type="InParanoid" id="A0A1E7FV37"/>
<dbReference type="Proteomes" id="UP000095751">
    <property type="component" value="Unassembled WGS sequence"/>
</dbReference>